<organism evidence="12 13">
    <name type="scientific">Sedimentibacter hydroxybenzoicus DSM 7310</name>
    <dbReference type="NCBI Taxonomy" id="1123245"/>
    <lineage>
        <taxon>Bacteria</taxon>
        <taxon>Bacillati</taxon>
        <taxon>Bacillota</taxon>
        <taxon>Tissierellia</taxon>
        <taxon>Sedimentibacter</taxon>
    </lineage>
</organism>
<dbReference type="CDD" id="cd18542">
    <property type="entry name" value="ABC_6TM_YknU_like"/>
    <property type="match status" value="1"/>
</dbReference>
<keyword evidence="6 12" id="KW-0067">ATP-binding</keyword>
<dbReference type="GO" id="GO:0016887">
    <property type="term" value="F:ATP hydrolysis activity"/>
    <property type="evidence" value="ECO:0007669"/>
    <property type="project" value="InterPro"/>
</dbReference>
<evidence type="ECO:0000256" key="1">
    <source>
        <dbReference type="ARBA" id="ARBA00004651"/>
    </source>
</evidence>
<keyword evidence="5" id="KW-0547">Nucleotide-binding</keyword>
<evidence type="ECO:0000256" key="2">
    <source>
        <dbReference type="ARBA" id="ARBA00022448"/>
    </source>
</evidence>
<reference evidence="12" key="1">
    <citation type="submission" date="2020-07" db="EMBL/GenBank/DDBJ databases">
        <title>Genomic analysis of a strain of Sedimentibacter Hydroxybenzoicus DSM7310.</title>
        <authorList>
            <person name="Ma S."/>
        </authorList>
    </citation>
    <scope>NUCLEOTIDE SEQUENCE</scope>
    <source>
        <strain evidence="12">DSM 7310</strain>
    </source>
</reference>
<protein>
    <submittedName>
        <fullName evidence="12">ABC transporter ATP-binding protein</fullName>
    </submittedName>
</protein>
<dbReference type="SUPFAM" id="SSF52540">
    <property type="entry name" value="P-loop containing nucleoside triphosphate hydrolases"/>
    <property type="match status" value="1"/>
</dbReference>
<sequence>MKKDISDLKIIIPFSKGYQYLIVISAVATIIKVAASFAMPQIIRFTVDSVIDNVPFSFNQTIMYFIELVGGREGIRQNLWISAAIILILAVITSFSDFIGRYIIAKGTEGIIKNIRNNLYNHIQKLPYSWHVKNQTGDIIQRSTSDVDVVRNFISTQLSEMFRTIMLVIISLILMFSMNVKLTLIVLIFIPVVVLYSSIFYGILSKKFLTADEAEGELFTVTQENLTGVRVVRAFGREKYEIDKFSEKNNKFSELWVKLGYQLGYYWGIGDFVTGSLVMTIVIAGSIFAVDGAITLGEFMAFASYTAMIAWPLRSFGRILGELSKTKVSLERICEIFREQEETDDSDSLTPDMNKDIEFKNVTFRYEGNTPILDDLSFKIEAGSTFAILGGTGSGKSTLMHLLNRLYDLPDGCGTITIGGVDIRKIKRESLRKNIGMVLQEPFLFSKTIKENIGIVDSDADIKQIKEVSSIAHVDDAIENFSNGYDTIVGERGVTLSGGQKQRVAIARMLLQNTPIMVFDDSLSAVDSETDAKIRAALKNGKKSSTVILISHRITTLMQADMILVLDRGKAADIGTHEELLRRDGIYKNIYDVQMNIADVDGTVI</sequence>
<feature type="transmembrane region" description="Helical" evidence="9">
    <location>
        <begin position="265"/>
        <end position="288"/>
    </location>
</feature>
<evidence type="ECO:0000259" key="11">
    <source>
        <dbReference type="PROSITE" id="PS50929"/>
    </source>
</evidence>
<dbReference type="InterPro" id="IPR027417">
    <property type="entry name" value="P-loop_NTPase"/>
</dbReference>
<evidence type="ECO:0000256" key="3">
    <source>
        <dbReference type="ARBA" id="ARBA00022475"/>
    </source>
</evidence>
<dbReference type="InterPro" id="IPR011527">
    <property type="entry name" value="ABC1_TM_dom"/>
</dbReference>
<dbReference type="InterPro" id="IPR039421">
    <property type="entry name" value="Type_1_exporter"/>
</dbReference>
<dbReference type="InterPro" id="IPR017871">
    <property type="entry name" value="ABC_transporter-like_CS"/>
</dbReference>
<dbReference type="PROSITE" id="PS50929">
    <property type="entry name" value="ABC_TM1F"/>
    <property type="match status" value="1"/>
</dbReference>
<dbReference type="GO" id="GO:0005524">
    <property type="term" value="F:ATP binding"/>
    <property type="evidence" value="ECO:0007669"/>
    <property type="project" value="UniProtKB-KW"/>
</dbReference>
<dbReference type="FunFam" id="3.40.50.300:FF:000221">
    <property type="entry name" value="Multidrug ABC transporter ATP-binding protein"/>
    <property type="match status" value="1"/>
</dbReference>
<evidence type="ECO:0000256" key="6">
    <source>
        <dbReference type="ARBA" id="ARBA00022840"/>
    </source>
</evidence>
<gene>
    <name evidence="12" type="ORF">HZF24_13430</name>
</gene>
<feature type="transmembrane region" description="Helical" evidence="9">
    <location>
        <begin position="161"/>
        <end position="178"/>
    </location>
</feature>
<dbReference type="PROSITE" id="PS00211">
    <property type="entry name" value="ABC_TRANSPORTER_1"/>
    <property type="match status" value="1"/>
</dbReference>
<dbReference type="GO" id="GO:0005886">
    <property type="term" value="C:plasma membrane"/>
    <property type="evidence" value="ECO:0007669"/>
    <property type="project" value="UniProtKB-SubCell"/>
</dbReference>
<feature type="transmembrane region" description="Helical" evidence="9">
    <location>
        <begin position="184"/>
        <end position="204"/>
    </location>
</feature>
<dbReference type="Pfam" id="PF00005">
    <property type="entry name" value="ABC_tran"/>
    <property type="match status" value="1"/>
</dbReference>
<feature type="transmembrane region" description="Helical" evidence="9">
    <location>
        <begin position="79"/>
        <end position="104"/>
    </location>
</feature>
<evidence type="ECO:0000256" key="5">
    <source>
        <dbReference type="ARBA" id="ARBA00022741"/>
    </source>
</evidence>
<dbReference type="Proteomes" id="UP000611629">
    <property type="component" value="Unassembled WGS sequence"/>
</dbReference>
<dbReference type="AlphaFoldDB" id="A0A974GXK0"/>
<evidence type="ECO:0000256" key="7">
    <source>
        <dbReference type="ARBA" id="ARBA00022989"/>
    </source>
</evidence>
<keyword evidence="8 9" id="KW-0472">Membrane</keyword>
<dbReference type="PANTHER" id="PTHR43394:SF1">
    <property type="entry name" value="ATP-BINDING CASSETTE SUB-FAMILY B MEMBER 10, MITOCHONDRIAL"/>
    <property type="match status" value="1"/>
</dbReference>
<feature type="transmembrane region" description="Helical" evidence="9">
    <location>
        <begin position="20"/>
        <end position="43"/>
    </location>
</feature>
<evidence type="ECO:0000256" key="8">
    <source>
        <dbReference type="ARBA" id="ARBA00023136"/>
    </source>
</evidence>
<name>A0A974GXK0_SEDHY</name>
<evidence type="ECO:0000313" key="12">
    <source>
        <dbReference type="EMBL" id="NYB75145.1"/>
    </source>
</evidence>
<feature type="domain" description="ABC transporter" evidence="10">
    <location>
        <begin position="357"/>
        <end position="593"/>
    </location>
</feature>
<dbReference type="SUPFAM" id="SSF90123">
    <property type="entry name" value="ABC transporter transmembrane region"/>
    <property type="match status" value="1"/>
</dbReference>
<evidence type="ECO:0000313" key="13">
    <source>
        <dbReference type="Proteomes" id="UP000611629"/>
    </source>
</evidence>
<keyword evidence="2" id="KW-0813">Transport</keyword>
<evidence type="ECO:0000259" key="10">
    <source>
        <dbReference type="PROSITE" id="PS50893"/>
    </source>
</evidence>
<dbReference type="InterPro" id="IPR003593">
    <property type="entry name" value="AAA+_ATPase"/>
</dbReference>
<keyword evidence="13" id="KW-1185">Reference proteome</keyword>
<dbReference type="GO" id="GO:0015421">
    <property type="term" value="F:ABC-type oligopeptide transporter activity"/>
    <property type="evidence" value="ECO:0007669"/>
    <property type="project" value="TreeGrafter"/>
</dbReference>
<feature type="domain" description="ABC transmembrane type-1" evidence="11">
    <location>
        <begin position="23"/>
        <end position="325"/>
    </location>
</feature>
<comment type="caution">
    <text evidence="12">The sequence shown here is derived from an EMBL/GenBank/DDBJ whole genome shotgun (WGS) entry which is preliminary data.</text>
</comment>
<comment type="subcellular location">
    <subcellularLocation>
        <location evidence="1">Cell membrane</location>
        <topology evidence="1">Multi-pass membrane protein</topology>
    </subcellularLocation>
</comment>
<accession>A0A974GXK0</accession>
<evidence type="ECO:0000256" key="4">
    <source>
        <dbReference type="ARBA" id="ARBA00022692"/>
    </source>
</evidence>
<keyword evidence="4 9" id="KW-0812">Transmembrane</keyword>
<proteinExistence type="predicted"/>
<dbReference type="PROSITE" id="PS50893">
    <property type="entry name" value="ABC_TRANSPORTER_2"/>
    <property type="match status" value="1"/>
</dbReference>
<dbReference type="RefSeq" id="WP_179238848.1">
    <property type="nucleotide sequence ID" value="NZ_JACBNQ010000017.1"/>
</dbReference>
<keyword evidence="3" id="KW-1003">Cell membrane</keyword>
<dbReference type="Pfam" id="PF00664">
    <property type="entry name" value="ABC_membrane"/>
    <property type="match status" value="1"/>
</dbReference>
<dbReference type="SMART" id="SM00382">
    <property type="entry name" value="AAA"/>
    <property type="match status" value="1"/>
</dbReference>
<dbReference type="Gene3D" id="1.20.1560.10">
    <property type="entry name" value="ABC transporter type 1, transmembrane domain"/>
    <property type="match status" value="1"/>
</dbReference>
<evidence type="ECO:0000256" key="9">
    <source>
        <dbReference type="SAM" id="Phobius"/>
    </source>
</evidence>
<dbReference type="InterPro" id="IPR003439">
    <property type="entry name" value="ABC_transporter-like_ATP-bd"/>
</dbReference>
<keyword evidence="7 9" id="KW-1133">Transmembrane helix</keyword>
<dbReference type="Gene3D" id="3.40.50.300">
    <property type="entry name" value="P-loop containing nucleotide triphosphate hydrolases"/>
    <property type="match status" value="1"/>
</dbReference>
<dbReference type="EMBL" id="JACBNQ010000017">
    <property type="protein sequence ID" value="NYB75145.1"/>
    <property type="molecule type" value="Genomic_DNA"/>
</dbReference>
<dbReference type="InterPro" id="IPR036640">
    <property type="entry name" value="ABC1_TM_sf"/>
</dbReference>
<dbReference type="PANTHER" id="PTHR43394">
    <property type="entry name" value="ATP-DEPENDENT PERMEASE MDL1, MITOCHONDRIAL"/>
    <property type="match status" value="1"/>
</dbReference>